<sequence length="71" mass="7889">MRMRYMLTDMADIMAVAATATAMVVEDAVINAASTVMDHAKGAAPMQVRPWTKSLKPSLTTNNYVYYYEPL</sequence>
<organism evidence="1 2">
    <name type="scientific">Anisodus tanguticus</name>
    <dbReference type="NCBI Taxonomy" id="243964"/>
    <lineage>
        <taxon>Eukaryota</taxon>
        <taxon>Viridiplantae</taxon>
        <taxon>Streptophyta</taxon>
        <taxon>Embryophyta</taxon>
        <taxon>Tracheophyta</taxon>
        <taxon>Spermatophyta</taxon>
        <taxon>Magnoliopsida</taxon>
        <taxon>eudicotyledons</taxon>
        <taxon>Gunneridae</taxon>
        <taxon>Pentapetalae</taxon>
        <taxon>asterids</taxon>
        <taxon>lamiids</taxon>
        <taxon>Solanales</taxon>
        <taxon>Solanaceae</taxon>
        <taxon>Solanoideae</taxon>
        <taxon>Hyoscyameae</taxon>
        <taxon>Anisodus</taxon>
    </lineage>
</organism>
<dbReference type="EMBL" id="JAVYJV010000012">
    <property type="protein sequence ID" value="KAK4356802.1"/>
    <property type="molecule type" value="Genomic_DNA"/>
</dbReference>
<reference evidence="1" key="1">
    <citation type="submission" date="2023-12" db="EMBL/GenBank/DDBJ databases">
        <title>Genome assembly of Anisodus tanguticus.</title>
        <authorList>
            <person name="Wang Y.-J."/>
        </authorList>
    </citation>
    <scope>NUCLEOTIDE SEQUENCE</scope>
    <source>
        <strain evidence="1">KB-2021</strain>
        <tissue evidence="1">Leaf</tissue>
    </source>
</reference>
<accession>A0AAE1RSW6</accession>
<name>A0AAE1RSW6_9SOLA</name>
<comment type="caution">
    <text evidence="1">The sequence shown here is derived from an EMBL/GenBank/DDBJ whole genome shotgun (WGS) entry which is preliminary data.</text>
</comment>
<evidence type="ECO:0000313" key="1">
    <source>
        <dbReference type="EMBL" id="KAK4356802.1"/>
    </source>
</evidence>
<gene>
    <name evidence="1" type="ORF">RND71_022412</name>
</gene>
<dbReference type="AlphaFoldDB" id="A0AAE1RSW6"/>
<proteinExistence type="predicted"/>
<evidence type="ECO:0000313" key="2">
    <source>
        <dbReference type="Proteomes" id="UP001291623"/>
    </source>
</evidence>
<dbReference type="Proteomes" id="UP001291623">
    <property type="component" value="Unassembled WGS sequence"/>
</dbReference>
<keyword evidence="2" id="KW-1185">Reference proteome</keyword>
<protein>
    <submittedName>
        <fullName evidence="1">Uncharacterized protein</fullName>
    </submittedName>
</protein>